<evidence type="ECO:0000313" key="2">
    <source>
        <dbReference type="EMBL" id="MEQ2304239.1"/>
    </source>
</evidence>
<proteinExistence type="predicted"/>
<evidence type="ECO:0000256" key="1">
    <source>
        <dbReference type="SAM" id="MobiDB-lite"/>
    </source>
</evidence>
<dbReference type="EMBL" id="JAHRIP010058853">
    <property type="protein sequence ID" value="MEQ2304239.1"/>
    <property type="molecule type" value="Genomic_DNA"/>
</dbReference>
<protein>
    <submittedName>
        <fullName evidence="2">Uncharacterized protein</fullName>
    </submittedName>
</protein>
<organism evidence="2 3">
    <name type="scientific">Ameca splendens</name>
    <dbReference type="NCBI Taxonomy" id="208324"/>
    <lineage>
        <taxon>Eukaryota</taxon>
        <taxon>Metazoa</taxon>
        <taxon>Chordata</taxon>
        <taxon>Craniata</taxon>
        <taxon>Vertebrata</taxon>
        <taxon>Euteleostomi</taxon>
        <taxon>Actinopterygii</taxon>
        <taxon>Neopterygii</taxon>
        <taxon>Teleostei</taxon>
        <taxon>Neoteleostei</taxon>
        <taxon>Acanthomorphata</taxon>
        <taxon>Ovalentaria</taxon>
        <taxon>Atherinomorphae</taxon>
        <taxon>Cyprinodontiformes</taxon>
        <taxon>Goodeidae</taxon>
        <taxon>Ameca</taxon>
    </lineage>
</organism>
<comment type="caution">
    <text evidence="2">The sequence shown here is derived from an EMBL/GenBank/DDBJ whole genome shotgun (WGS) entry which is preliminary data.</text>
</comment>
<reference evidence="2 3" key="1">
    <citation type="submission" date="2021-06" db="EMBL/GenBank/DDBJ databases">
        <authorList>
            <person name="Palmer J.M."/>
        </authorList>
    </citation>
    <scope>NUCLEOTIDE SEQUENCE [LARGE SCALE GENOMIC DNA]</scope>
    <source>
        <strain evidence="2 3">AS_MEX2019</strain>
        <tissue evidence="2">Muscle</tissue>
    </source>
</reference>
<feature type="compositionally biased region" description="Polar residues" evidence="1">
    <location>
        <begin position="45"/>
        <end position="55"/>
    </location>
</feature>
<feature type="region of interest" description="Disordered" evidence="1">
    <location>
        <begin position="44"/>
        <end position="84"/>
    </location>
</feature>
<gene>
    <name evidence="2" type="ORF">AMECASPLE_024974</name>
</gene>
<dbReference type="Proteomes" id="UP001469553">
    <property type="component" value="Unassembled WGS sequence"/>
</dbReference>
<evidence type="ECO:0000313" key="3">
    <source>
        <dbReference type="Proteomes" id="UP001469553"/>
    </source>
</evidence>
<sequence>MQFVFSQETNRFVVFPCSTDLAQSGFSWHNLRLLIPESCLKESGNPETQRFQTHGSCSLPPSPSSPGEPSDPTQRSIHLPVHPPLFASRRSGVFSLRKKGQFSNWRSQELVGSLPANHRRCGEGLIPLPPYPSSHSVSPSNKSRTARFFSPEPGPV</sequence>
<keyword evidence="3" id="KW-1185">Reference proteome</keyword>
<feature type="region of interest" description="Disordered" evidence="1">
    <location>
        <begin position="122"/>
        <end position="156"/>
    </location>
</feature>
<accession>A0ABV0ZDD9</accession>
<name>A0ABV0ZDD9_9TELE</name>